<dbReference type="Proteomes" id="UP000694620">
    <property type="component" value="Chromosome 12"/>
</dbReference>
<evidence type="ECO:0000256" key="2">
    <source>
        <dbReference type="ARBA" id="ARBA00005771"/>
    </source>
</evidence>
<dbReference type="GO" id="GO:0006584">
    <property type="term" value="P:catecholamine metabolic process"/>
    <property type="evidence" value="ECO:0007669"/>
    <property type="project" value="UniProtKB-KW"/>
</dbReference>
<dbReference type="Ensembl" id="ENSECRT00000022350.1">
    <property type="protein sequence ID" value="ENSECRP00000021878.1"/>
    <property type="gene ID" value="ENSECRG00000014793.1"/>
</dbReference>
<dbReference type="PANTHER" id="PTHR11783">
    <property type="entry name" value="SULFOTRANSFERASE SULT"/>
    <property type="match status" value="1"/>
</dbReference>
<gene>
    <name evidence="8" type="primary">LOC114661624</name>
</gene>
<evidence type="ECO:0000256" key="6">
    <source>
        <dbReference type="RuleBase" id="RU361155"/>
    </source>
</evidence>
<dbReference type="AlphaFoldDB" id="A0A8C4SUX6"/>
<dbReference type="GO" id="GO:0006805">
    <property type="term" value="P:xenobiotic metabolic process"/>
    <property type="evidence" value="ECO:0007669"/>
    <property type="project" value="UniProtKB-ARBA"/>
</dbReference>
<evidence type="ECO:0000313" key="9">
    <source>
        <dbReference type="Proteomes" id="UP000694620"/>
    </source>
</evidence>
<sequence>MGMSLSSFPGRDLASAGLEMNAPALDAEVLKHLRSGLTDLQGVPMTLSVTHRWDDIKNFSAHPDDLLIATYPKSGTTWMVEIVDSIRNEGISQEMRSIPSLMRAPFLEMNPPAPFPSGLDILKTMPAPRMVKTHLPFQLVPQSFWDNNCKAIYIARNAKDVLISYYYFHKMNTGMPEPGTWHEFFDNFLSGKVSWGSWFDHVTGWWDAREGLRIHYVFYEDLKQDPVKEIKKVALFLGKTLNKELLDTILEHTSFNKMKDNPMTNFSTVPPFVFKHDISPFMRKGTVGDWKLHLTVAENERFDEEYQRRMAATSLTFRTEL</sequence>
<evidence type="ECO:0000256" key="4">
    <source>
        <dbReference type="ARBA" id="ARBA00022679"/>
    </source>
</evidence>
<dbReference type="InterPro" id="IPR027417">
    <property type="entry name" value="P-loop_NTPase"/>
</dbReference>
<keyword evidence="4 6" id="KW-0808">Transferase</keyword>
<evidence type="ECO:0000256" key="5">
    <source>
        <dbReference type="ARBA" id="ARBA00022939"/>
    </source>
</evidence>
<dbReference type="EC" id="2.8.2.-" evidence="6"/>
<reference evidence="8" key="3">
    <citation type="submission" date="2025-09" db="UniProtKB">
        <authorList>
            <consortium name="Ensembl"/>
        </authorList>
    </citation>
    <scope>IDENTIFICATION</scope>
</reference>
<dbReference type="GO" id="GO:0005737">
    <property type="term" value="C:cytoplasm"/>
    <property type="evidence" value="ECO:0007669"/>
    <property type="project" value="UniProtKB-SubCell"/>
</dbReference>
<dbReference type="FunFam" id="3.40.50.300:FF:000433">
    <property type="entry name" value="Estrogen sulfotransferase"/>
    <property type="match status" value="1"/>
</dbReference>
<accession>A0A8C4SUX6</accession>
<proteinExistence type="inferred from homology"/>
<organism evidence="8 9">
    <name type="scientific">Erpetoichthys calabaricus</name>
    <name type="common">Rope fish</name>
    <name type="synonym">Calamoichthys calabaricus</name>
    <dbReference type="NCBI Taxonomy" id="27687"/>
    <lineage>
        <taxon>Eukaryota</taxon>
        <taxon>Metazoa</taxon>
        <taxon>Chordata</taxon>
        <taxon>Craniata</taxon>
        <taxon>Vertebrata</taxon>
        <taxon>Euteleostomi</taxon>
        <taxon>Actinopterygii</taxon>
        <taxon>Polypteriformes</taxon>
        <taxon>Polypteridae</taxon>
        <taxon>Erpetoichthys</taxon>
    </lineage>
</organism>
<dbReference type="GeneTree" id="ENSGT00940000157101"/>
<comment type="similarity">
    <text evidence="2 6">Belongs to the sulfotransferase 1 family.</text>
</comment>
<dbReference type="SUPFAM" id="SSF52540">
    <property type="entry name" value="P-loop containing nucleoside triphosphate hydrolases"/>
    <property type="match status" value="1"/>
</dbReference>
<evidence type="ECO:0000313" key="8">
    <source>
        <dbReference type="Ensembl" id="ENSECRP00000021878.1"/>
    </source>
</evidence>
<reference evidence="8" key="2">
    <citation type="submission" date="2025-08" db="UniProtKB">
        <authorList>
            <consortium name="Ensembl"/>
        </authorList>
    </citation>
    <scope>IDENTIFICATION</scope>
</reference>
<keyword evidence="3" id="KW-0963">Cytoplasm</keyword>
<keyword evidence="5" id="KW-0128">Catecholamine metabolism</keyword>
<evidence type="ECO:0000256" key="3">
    <source>
        <dbReference type="ARBA" id="ARBA00022490"/>
    </source>
</evidence>
<dbReference type="Pfam" id="PF00685">
    <property type="entry name" value="Sulfotransfer_1"/>
    <property type="match status" value="1"/>
</dbReference>
<comment type="subcellular location">
    <subcellularLocation>
        <location evidence="1">Cytoplasm</location>
    </subcellularLocation>
</comment>
<dbReference type="InterPro" id="IPR000863">
    <property type="entry name" value="Sulfotransferase_dom"/>
</dbReference>
<keyword evidence="9" id="KW-1185">Reference proteome</keyword>
<feature type="domain" description="Sulfotransferase" evidence="7">
    <location>
        <begin position="63"/>
        <end position="313"/>
    </location>
</feature>
<dbReference type="Gene3D" id="3.40.50.300">
    <property type="entry name" value="P-loop containing nucleotide triphosphate hydrolases"/>
    <property type="match status" value="1"/>
</dbReference>
<name>A0A8C4SUX6_ERPCA</name>
<evidence type="ECO:0000256" key="1">
    <source>
        <dbReference type="ARBA" id="ARBA00004496"/>
    </source>
</evidence>
<evidence type="ECO:0000259" key="7">
    <source>
        <dbReference type="Pfam" id="PF00685"/>
    </source>
</evidence>
<protein>
    <recommendedName>
        <fullName evidence="6">Sulfotransferase</fullName>
        <ecNumber evidence="6">2.8.2.-</ecNumber>
    </recommendedName>
</protein>
<dbReference type="GO" id="GO:0008146">
    <property type="term" value="F:sulfotransferase activity"/>
    <property type="evidence" value="ECO:0007669"/>
    <property type="project" value="InterPro"/>
</dbReference>
<reference evidence="8" key="1">
    <citation type="submission" date="2021-06" db="EMBL/GenBank/DDBJ databases">
        <authorList>
            <consortium name="Wellcome Sanger Institute Data Sharing"/>
        </authorList>
    </citation>
    <scope>NUCLEOTIDE SEQUENCE [LARGE SCALE GENOMIC DNA]</scope>
</reference>